<evidence type="ECO:0000313" key="1">
    <source>
        <dbReference type="EMBL" id="PIA14678.1"/>
    </source>
</evidence>
<evidence type="ECO:0000313" key="2">
    <source>
        <dbReference type="Proteomes" id="UP000242474"/>
    </source>
</evidence>
<dbReference type="Proteomes" id="UP000242474">
    <property type="component" value="Unassembled WGS sequence"/>
</dbReference>
<keyword evidence="2" id="KW-1185">Reference proteome</keyword>
<proteinExistence type="predicted"/>
<protein>
    <submittedName>
        <fullName evidence="1">Uncharacterized protein</fullName>
    </submittedName>
</protein>
<name>A0A2G5B6P8_COERN</name>
<gene>
    <name evidence="1" type="ORF">COEREDRAFT_10105</name>
</gene>
<dbReference type="EMBL" id="KZ303514">
    <property type="protein sequence ID" value="PIA14678.1"/>
    <property type="molecule type" value="Genomic_DNA"/>
</dbReference>
<accession>A0A2G5B6P8</accession>
<sequence length="158" mass="17263">MSADECYKLDGLGNRQNSSRGRIRIEQSRVATYYNASNVSGSQKNCGSPDMYLDKYAGMGFQGKSLQSGNGLAVGTKAYMHRASFNGSVIGSHTPSGLGSLQARKGKTSICSNWYCKEKMLSDSRFVDQEFESSGEEDFDSKESGYSGDIFAQQKLIQ</sequence>
<reference evidence="1 2" key="1">
    <citation type="journal article" date="2015" name="Genome Biol. Evol.">
        <title>Phylogenomic analyses indicate that early fungi evolved digesting cell walls of algal ancestors of land plants.</title>
        <authorList>
            <person name="Chang Y."/>
            <person name="Wang S."/>
            <person name="Sekimoto S."/>
            <person name="Aerts A.L."/>
            <person name="Choi C."/>
            <person name="Clum A."/>
            <person name="LaButti K.M."/>
            <person name="Lindquist E.A."/>
            <person name="Yee Ngan C."/>
            <person name="Ohm R.A."/>
            <person name="Salamov A.A."/>
            <person name="Grigoriev I.V."/>
            <person name="Spatafora J.W."/>
            <person name="Berbee M.L."/>
        </authorList>
    </citation>
    <scope>NUCLEOTIDE SEQUENCE [LARGE SCALE GENOMIC DNA]</scope>
    <source>
        <strain evidence="1 2">NRRL 1564</strain>
    </source>
</reference>
<dbReference type="AlphaFoldDB" id="A0A2G5B6P8"/>
<organism evidence="1 2">
    <name type="scientific">Coemansia reversa (strain ATCC 12441 / NRRL 1564)</name>
    <dbReference type="NCBI Taxonomy" id="763665"/>
    <lineage>
        <taxon>Eukaryota</taxon>
        <taxon>Fungi</taxon>
        <taxon>Fungi incertae sedis</taxon>
        <taxon>Zoopagomycota</taxon>
        <taxon>Kickxellomycotina</taxon>
        <taxon>Kickxellomycetes</taxon>
        <taxon>Kickxellales</taxon>
        <taxon>Kickxellaceae</taxon>
        <taxon>Coemansia</taxon>
    </lineage>
</organism>